<evidence type="ECO:0000313" key="3">
    <source>
        <dbReference type="Proteomes" id="UP000838748"/>
    </source>
</evidence>
<dbReference type="EMBL" id="CAKLDM010000001">
    <property type="protein sequence ID" value="CAH0537445.1"/>
    <property type="molecule type" value="Genomic_DNA"/>
</dbReference>
<accession>A0ABM9A1F8</accession>
<name>A0ABM9A1F8_9VIBR</name>
<comment type="caution">
    <text evidence="2">The sequence shown here is derived from an EMBL/GenBank/DDBJ whole genome shotgun (WGS) entry which is preliminary data.</text>
</comment>
<evidence type="ECO:0008006" key="4">
    <source>
        <dbReference type="Google" id="ProtNLM"/>
    </source>
</evidence>
<protein>
    <recommendedName>
        <fullName evidence="4">Type VI secretion system lipoprotein TssJ</fullName>
    </recommendedName>
</protein>
<dbReference type="InterPro" id="IPR017734">
    <property type="entry name" value="T6SS_SciN"/>
</dbReference>
<feature type="chain" id="PRO_5046733007" description="Type VI secretion system lipoprotein TssJ" evidence="1">
    <location>
        <begin position="27"/>
        <end position="170"/>
    </location>
</feature>
<dbReference type="InterPro" id="IPR038706">
    <property type="entry name" value="Type_VI_SciN-like_sf"/>
</dbReference>
<keyword evidence="1" id="KW-0732">Signal</keyword>
<proteinExistence type="predicted"/>
<keyword evidence="3" id="KW-1185">Reference proteome</keyword>
<organism evidence="2 3">
    <name type="scientific">Vibrio marisflavi CECT 7928</name>
    <dbReference type="NCBI Taxonomy" id="634439"/>
    <lineage>
        <taxon>Bacteria</taxon>
        <taxon>Pseudomonadati</taxon>
        <taxon>Pseudomonadota</taxon>
        <taxon>Gammaproteobacteria</taxon>
        <taxon>Vibrionales</taxon>
        <taxon>Vibrionaceae</taxon>
        <taxon>Vibrio</taxon>
    </lineage>
</organism>
<dbReference type="PANTHER" id="PTHR37625:SF5">
    <property type="entry name" value="LIPOPROTEIN"/>
    <property type="match status" value="1"/>
</dbReference>
<dbReference type="PROSITE" id="PS51257">
    <property type="entry name" value="PROKAR_LIPOPROTEIN"/>
    <property type="match status" value="1"/>
</dbReference>
<feature type="signal peptide" evidence="1">
    <location>
        <begin position="1"/>
        <end position="26"/>
    </location>
</feature>
<gene>
    <name evidence="2" type="ORF">VMF7928_01113</name>
</gene>
<dbReference type="Pfam" id="PF12790">
    <property type="entry name" value="T6SS-SciN"/>
    <property type="match status" value="1"/>
</dbReference>
<evidence type="ECO:0000256" key="1">
    <source>
        <dbReference type="SAM" id="SignalP"/>
    </source>
</evidence>
<dbReference type="NCBIfam" id="TIGR03352">
    <property type="entry name" value="VI_chp_3"/>
    <property type="match status" value="1"/>
</dbReference>
<evidence type="ECO:0000313" key="2">
    <source>
        <dbReference type="EMBL" id="CAH0537445.1"/>
    </source>
</evidence>
<dbReference type="PANTHER" id="PTHR37625">
    <property type="entry name" value="OUTER MEMBRANE LIPOPROTEIN-RELATED"/>
    <property type="match status" value="1"/>
</dbReference>
<reference evidence="2" key="1">
    <citation type="submission" date="2021-11" db="EMBL/GenBank/DDBJ databases">
        <authorList>
            <person name="Rodrigo-Torres L."/>
            <person name="Arahal R. D."/>
            <person name="Lucena T."/>
        </authorList>
    </citation>
    <scope>NUCLEOTIDE SEQUENCE</scope>
    <source>
        <strain evidence="2">CECT 7928</strain>
    </source>
</reference>
<dbReference type="Gene3D" id="2.60.40.4150">
    <property type="entry name" value="Type VI secretion system, lipoprotein SciN"/>
    <property type="match status" value="1"/>
</dbReference>
<dbReference type="Proteomes" id="UP000838748">
    <property type="component" value="Unassembled WGS sequence"/>
</dbReference>
<sequence>MKMKYILRSILLISTLSMLGCSSIFGSDEPQPQPNPENLPSSTFTLSMVTTGDINQNSQGQASPVELRVFELQDDSMFMSASYDQLTNNYKKALKSNFVKDYDYVMLPGHFKFVEALTLNSATRYIGVMAFYSDPEHSEWKKVVKVKTYGNDYHILVYLNNNNVKLERVQ</sequence>